<organism evidence="13 14">
    <name type="scientific">Undibacterium griseum</name>
    <dbReference type="NCBI Taxonomy" id="2762295"/>
    <lineage>
        <taxon>Bacteria</taxon>
        <taxon>Pseudomonadati</taxon>
        <taxon>Pseudomonadota</taxon>
        <taxon>Betaproteobacteria</taxon>
        <taxon>Burkholderiales</taxon>
        <taxon>Oxalobacteraceae</taxon>
        <taxon>Undibacterium</taxon>
    </lineage>
</organism>
<dbReference type="EC" id="6.1.1.19" evidence="9"/>
<dbReference type="Pfam" id="PF00750">
    <property type="entry name" value="tRNA-synt_1d"/>
    <property type="match status" value="1"/>
</dbReference>
<dbReference type="InterPro" id="IPR036695">
    <property type="entry name" value="Arg-tRNA-synth_N_sf"/>
</dbReference>
<dbReference type="SUPFAM" id="SSF47323">
    <property type="entry name" value="Anticodon-binding domain of a subclass of class I aminoacyl-tRNA synthetases"/>
    <property type="match status" value="1"/>
</dbReference>
<evidence type="ECO:0000256" key="6">
    <source>
        <dbReference type="ARBA" id="ARBA00022917"/>
    </source>
</evidence>
<dbReference type="GO" id="GO:0004814">
    <property type="term" value="F:arginine-tRNA ligase activity"/>
    <property type="evidence" value="ECO:0007669"/>
    <property type="project" value="UniProtKB-EC"/>
</dbReference>
<dbReference type="Pfam" id="PF03485">
    <property type="entry name" value="Arg_tRNA_synt_N"/>
    <property type="match status" value="1"/>
</dbReference>
<evidence type="ECO:0000259" key="11">
    <source>
        <dbReference type="SMART" id="SM00836"/>
    </source>
</evidence>
<dbReference type="NCBIfam" id="TIGR00456">
    <property type="entry name" value="argS"/>
    <property type="match status" value="1"/>
</dbReference>
<keyword evidence="4 9" id="KW-0547">Nucleotide-binding</keyword>
<evidence type="ECO:0000313" key="13">
    <source>
        <dbReference type="EMBL" id="MBC3885903.1"/>
    </source>
</evidence>
<dbReference type="Pfam" id="PF05746">
    <property type="entry name" value="DALR_1"/>
    <property type="match status" value="1"/>
</dbReference>
<dbReference type="InterPro" id="IPR009080">
    <property type="entry name" value="tRNAsynth_Ia_anticodon-bd"/>
</dbReference>
<evidence type="ECO:0000313" key="14">
    <source>
        <dbReference type="Proteomes" id="UP000613113"/>
    </source>
</evidence>
<keyword evidence="5 9" id="KW-0067">ATP-binding</keyword>
<dbReference type="InterPro" id="IPR001278">
    <property type="entry name" value="Arg-tRNA-ligase"/>
</dbReference>
<dbReference type="Gene3D" id="3.30.1360.70">
    <property type="entry name" value="Arginyl tRNA synthetase N-terminal domain"/>
    <property type="match status" value="1"/>
</dbReference>
<evidence type="ECO:0000256" key="5">
    <source>
        <dbReference type="ARBA" id="ARBA00022840"/>
    </source>
</evidence>
<comment type="subcellular location">
    <subcellularLocation>
        <location evidence="9">Cytoplasm</location>
    </subcellularLocation>
</comment>
<dbReference type="PANTHER" id="PTHR11956">
    <property type="entry name" value="ARGINYL-TRNA SYNTHETASE"/>
    <property type="match status" value="1"/>
</dbReference>
<reference evidence="13 14" key="1">
    <citation type="submission" date="2020-08" db="EMBL/GenBank/DDBJ databases">
        <title>Novel species isolated from subtropical streams in China.</title>
        <authorList>
            <person name="Lu H."/>
        </authorList>
    </citation>
    <scope>NUCLEOTIDE SEQUENCE [LARGE SCALE GENOMIC DNA]</scope>
    <source>
        <strain evidence="13 14">FT31W</strain>
    </source>
</reference>
<evidence type="ECO:0000256" key="9">
    <source>
        <dbReference type="HAMAP-Rule" id="MF_00123"/>
    </source>
</evidence>
<comment type="caution">
    <text evidence="13">The sequence shown here is derived from an EMBL/GenBank/DDBJ whole genome shotgun (WGS) entry which is preliminary data.</text>
</comment>
<gene>
    <name evidence="9" type="primary">argS</name>
    <name evidence="13" type="ORF">H8K27_12230</name>
</gene>
<keyword evidence="14" id="KW-1185">Reference proteome</keyword>
<dbReference type="PROSITE" id="PS00178">
    <property type="entry name" value="AA_TRNA_LIGASE_I"/>
    <property type="match status" value="1"/>
</dbReference>
<dbReference type="EMBL" id="JACOGC010000004">
    <property type="protein sequence ID" value="MBC3885903.1"/>
    <property type="molecule type" value="Genomic_DNA"/>
</dbReference>
<feature type="domain" description="Arginyl tRNA synthetase N-terminal" evidence="12">
    <location>
        <begin position="7"/>
        <end position="93"/>
    </location>
</feature>
<dbReference type="PRINTS" id="PR01038">
    <property type="entry name" value="TRNASYNTHARG"/>
</dbReference>
<sequence>MLAEQKQEILNLIEKTVAPLLTGSELQATVLLERPRDPSHGDVACNIAMQIAKPLRKNPRELAQAIVADLQAQHHPLIASVEIAGPGFINIRIATAAKQAVVQTVLRQGAQFGKSQRGAGQKVVVEFVSANPTGPLHVGHGRQGALGDALAALLDAQGYAVSREFYYNDAGVQIGNLALSVQARAKGYAPGDAHWPESAYNGDYIAEIARDFLDKKTVAASDGVPATGSGDAEDIASIRQFAVAYLRREQDTDLQAFGVKFDNYYLETSLYTDGKVEATVAALKAAGKTYEQDGALWLRTTEYGDDKDRVMKKSDGTYTYFVPDVAYHVTKWERGYRKAINIQGSDHHGTIARVRAGLQALNVGIPQGYPDYVLHKMVTVMKDGAEVKISKRAGSYVTVRDLIEWSGNGDVVKGRDAVRFFLISRKADTEFVFDVDVALAQSDENPVYYVQYAHARICSVLAQYATDEAAFAPLAQVDLSPLTAPREASLLAKIAEYPEALEKALDELGPHQVAFYLRDLAGELHSYYNAERVLVDDEATKLARLALMLATRQVLRNGLALIGVSAPNKM</sequence>
<dbReference type="SUPFAM" id="SSF52374">
    <property type="entry name" value="Nucleotidylyl transferase"/>
    <property type="match status" value="1"/>
</dbReference>
<dbReference type="SMART" id="SM01016">
    <property type="entry name" value="Arg_tRNA_synt_N"/>
    <property type="match status" value="1"/>
</dbReference>
<dbReference type="PANTHER" id="PTHR11956:SF5">
    <property type="entry name" value="ARGININE--TRNA LIGASE, CYTOPLASMIC"/>
    <property type="match status" value="1"/>
</dbReference>
<feature type="short sequence motif" description="'HIGH' region" evidence="9">
    <location>
        <begin position="130"/>
        <end position="140"/>
    </location>
</feature>
<feature type="domain" description="DALR anticodon binding" evidence="11">
    <location>
        <begin position="450"/>
        <end position="570"/>
    </location>
</feature>
<dbReference type="Gene3D" id="1.10.730.10">
    <property type="entry name" value="Isoleucyl-tRNA Synthetase, Domain 1"/>
    <property type="match status" value="1"/>
</dbReference>
<evidence type="ECO:0000256" key="1">
    <source>
        <dbReference type="ARBA" id="ARBA00005594"/>
    </source>
</evidence>
<evidence type="ECO:0000256" key="3">
    <source>
        <dbReference type="ARBA" id="ARBA00022598"/>
    </source>
</evidence>
<dbReference type="InterPro" id="IPR008909">
    <property type="entry name" value="DALR_anticod-bd"/>
</dbReference>
<comment type="subunit">
    <text evidence="9">Monomer.</text>
</comment>
<evidence type="ECO:0000256" key="2">
    <source>
        <dbReference type="ARBA" id="ARBA00022490"/>
    </source>
</evidence>
<dbReference type="Gene3D" id="3.40.50.620">
    <property type="entry name" value="HUPs"/>
    <property type="match status" value="1"/>
</dbReference>
<protein>
    <recommendedName>
        <fullName evidence="9">Arginine--tRNA ligase</fullName>
        <ecNumber evidence="9">6.1.1.19</ecNumber>
    </recommendedName>
    <alternativeName>
        <fullName evidence="9">Arginyl-tRNA synthetase</fullName>
        <shortName evidence="9">ArgRS</shortName>
    </alternativeName>
</protein>
<dbReference type="SMART" id="SM00836">
    <property type="entry name" value="DALR_1"/>
    <property type="match status" value="1"/>
</dbReference>
<evidence type="ECO:0000256" key="8">
    <source>
        <dbReference type="ARBA" id="ARBA00049339"/>
    </source>
</evidence>
<dbReference type="SUPFAM" id="SSF55190">
    <property type="entry name" value="Arginyl-tRNA synthetase (ArgRS), N-terminal 'additional' domain"/>
    <property type="match status" value="1"/>
</dbReference>
<evidence type="ECO:0000256" key="10">
    <source>
        <dbReference type="RuleBase" id="RU363038"/>
    </source>
</evidence>
<evidence type="ECO:0000256" key="7">
    <source>
        <dbReference type="ARBA" id="ARBA00023146"/>
    </source>
</evidence>
<dbReference type="RefSeq" id="WP_186863442.1">
    <property type="nucleotide sequence ID" value="NZ_JACOGC010000004.1"/>
</dbReference>
<keyword evidence="2 9" id="KW-0963">Cytoplasm</keyword>
<evidence type="ECO:0000259" key="12">
    <source>
        <dbReference type="SMART" id="SM01016"/>
    </source>
</evidence>
<keyword evidence="6 9" id="KW-0648">Protein biosynthesis</keyword>
<name>A0ABR6YPS9_9BURK</name>
<dbReference type="CDD" id="cd07956">
    <property type="entry name" value="Anticodon_Ia_Arg"/>
    <property type="match status" value="1"/>
</dbReference>
<dbReference type="InterPro" id="IPR005148">
    <property type="entry name" value="Arg-tRNA-synth_N"/>
</dbReference>
<keyword evidence="7 9" id="KW-0030">Aminoacyl-tRNA synthetase</keyword>
<comment type="similarity">
    <text evidence="1 9 10">Belongs to the class-I aminoacyl-tRNA synthetase family.</text>
</comment>
<comment type="catalytic activity">
    <reaction evidence="8 9">
        <text>tRNA(Arg) + L-arginine + ATP = L-arginyl-tRNA(Arg) + AMP + diphosphate</text>
        <dbReference type="Rhea" id="RHEA:20301"/>
        <dbReference type="Rhea" id="RHEA-COMP:9658"/>
        <dbReference type="Rhea" id="RHEA-COMP:9673"/>
        <dbReference type="ChEBI" id="CHEBI:30616"/>
        <dbReference type="ChEBI" id="CHEBI:32682"/>
        <dbReference type="ChEBI" id="CHEBI:33019"/>
        <dbReference type="ChEBI" id="CHEBI:78442"/>
        <dbReference type="ChEBI" id="CHEBI:78513"/>
        <dbReference type="ChEBI" id="CHEBI:456215"/>
        <dbReference type="EC" id="6.1.1.19"/>
    </reaction>
</comment>
<evidence type="ECO:0000256" key="4">
    <source>
        <dbReference type="ARBA" id="ARBA00022741"/>
    </source>
</evidence>
<dbReference type="Proteomes" id="UP000613113">
    <property type="component" value="Unassembled WGS sequence"/>
</dbReference>
<dbReference type="InterPro" id="IPR001412">
    <property type="entry name" value="aa-tRNA-synth_I_CS"/>
</dbReference>
<dbReference type="CDD" id="cd00671">
    <property type="entry name" value="ArgRS_core"/>
    <property type="match status" value="1"/>
</dbReference>
<proteinExistence type="inferred from homology"/>
<dbReference type="HAMAP" id="MF_00123">
    <property type="entry name" value="Arg_tRNA_synth"/>
    <property type="match status" value="1"/>
</dbReference>
<keyword evidence="3 9" id="KW-0436">Ligase</keyword>
<dbReference type="InterPro" id="IPR035684">
    <property type="entry name" value="ArgRS_core"/>
</dbReference>
<dbReference type="InterPro" id="IPR014729">
    <property type="entry name" value="Rossmann-like_a/b/a_fold"/>
</dbReference>
<accession>A0ABR6YPS9</accession>